<gene>
    <name evidence="1" type="ORF">PAECIP111802_04976</name>
</gene>
<proteinExistence type="predicted"/>
<evidence type="ECO:0008006" key="3">
    <source>
        <dbReference type="Google" id="ProtNLM"/>
    </source>
</evidence>
<dbReference type="Proteomes" id="UP000730618">
    <property type="component" value="Unassembled WGS sequence"/>
</dbReference>
<sequence length="271" mass="31008">MELASSEDTICQLLGSRMQESTARSISVTKEYGDGFFGQHSVANISTCAPIARWRARDVLTHLVRQVAPWHPYFDYGNSRLINLYSQSMGECQIGASINSPDRAINSCKASRMGCWACTVVEKDKSMESLLLDYPELSHLYEMREVLKAVQDLRYGGYWGIQRKGPYRFERGFGDLDLDIRCLLLNAMKFYGIELPQNEVEVIIRFVLEREYREGIPVTQRFLKLISSFLEVPPVFFSYDTIFNPTGEIDRCTKEDKLIIERLLAEEAAGQ</sequence>
<evidence type="ECO:0000313" key="2">
    <source>
        <dbReference type="Proteomes" id="UP000730618"/>
    </source>
</evidence>
<dbReference type="EMBL" id="CAJVCE010000016">
    <property type="protein sequence ID" value="CAG7651486.1"/>
    <property type="molecule type" value="Genomic_DNA"/>
</dbReference>
<organism evidence="1 2">
    <name type="scientific">Paenibacillus allorhizosphaerae</name>
    <dbReference type="NCBI Taxonomy" id="2849866"/>
    <lineage>
        <taxon>Bacteria</taxon>
        <taxon>Bacillati</taxon>
        <taxon>Bacillota</taxon>
        <taxon>Bacilli</taxon>
        <taxon>Bacillales</taxon>
        <taxon>Paenibacillaceae</taxon>
        <taxon>Paenibacillus</taxon>
    </lineage>
</organism>
<evidence type="ECO:0000313" key="1">
    <source>
        <dbReference type="EMBL" id="CAG7651486.1"/>
    </source>
</evidence>
<accession>A0ABM8VNH7</accession>
<protein>
    <recommendedName>
        <fullName evidence="3">Phosphoadenosine phosphosulphate reductase domain-containing protein</fullName>
    </recommendedName>
</protein>
<comment type="caution">
    <text evidence="1">The sequence shown here is derived from an EMBL/GenBank/DDBJ whole genome shotgun (WGS) entry which is preliminary data.</text>
</comment>
<name>A0ABM8VNH7_9BACL</name>
<keyword evidence="2" id="KW-1185">Reference proteome</keyword>
<reference evidence="1 2" key="1">
    <citation type="submission" date="2021-06" db="EMBL/GenBank/DDBJ databases">
        <authorList>
            <person name="Criscuolo A."/>
        </authorList>
    </citation>
    <scope>NUCLEOTIDE SEQUENCE [LARGE SCALE GENOMIC DNA]</scope>
    <source>
        <strain evidence="2">CIP 111802</strain>
    </source>
</reference>